<dbReference type="Proteomes" id="UP001224845">
    <property type="component" value="Unassembled WGS sequence"/>
</dbReference>
<evidence type="ECO:0000256" key="3">
    <source>
        <dbReference type="ARBA" id="ARBA00022475"/>
    </source>
</evidence>
<dbReference type="GO" id="GO:0005886">
    <property type="term" value="C:plasma membrane"/>
    <property type="evidence" value="ECO:0007669"/>
    <property type="project" value="UniProtKB-SubCell"/>
</dbReference>
<organism evidence="8 9">
    <name type="scientific">Variovorax paradoxus</name>
    <dbReference type="NCBI Taxonomy" id="34073"/>
    <lineage>
        <taxon>Bacteria</taxon>
        <taxon>Pseudomonadati</taxon>
        <taxon>Pseudomonadota</taxon>
        <taxon>Betaproteobacteria</taxon>
        <taxon>Burkholderiales</taxon>
        <taxon>Comamonadaceae</taxon>
        <taxon>Variovorax</taxon>
    </lineage>
</organism>
<keyword evidence="5 7" id="KW-1133">Transmembrane helix</keyword>
<comment type="caution">
    <text evidence="8">The sequence shown here is derived from an EMBL/GenBank/DDBJ whole genome shotgun (WGS) entry which is preliminary data.</text>
</comment>
<dbReference type="InterPro" id="IPR051907">
    <property type="entry name" value="DoxX-like_oxidoreductase"/>
</dbReference>
<feature type="transmembrane region" description="Helical" evidence="7">
    <location>
        <begin position="9"/>
        <end position="26"/>
    </location>
</feature>
<comment type="subcellular location">
    <subcellularLocation>
        <location evidence="1">Cell membrane</location>
        <topology evidence="1">Multi-pass membrane protein</topology>
    </subcellularLocation>
</comment>
<dbReference type="PANTHER" id="PTHR33452">
    <property type="entry name" value="OXIDOREDUCTASE CATD-RELATED"/>
    <property type="match status" value="1"/>
</dbReference>
<feature type="transmembrane region" description="Helical" evidence="7">
    <location>
        <begin position="46"/>
        <end position="67"/>
    </location>
</feature>
<evidence type="ECO:0000256" key="2">
    <source>
        <dbReference type="ARBA" id="ARBA00006679"/>
    </source>
</evidence>
<evidence type="ECO:0000313" key="8">
    <source>
        <dbReference type="EMBL" id="MDP9972118.1"/>
    </source>
</evidence>
<feature type="transmembrane region" description="Helical" evidence="7">
    <location>
        <begin position="74"/>
        <end position="91"/>
    </location>
</feature>
<gene>
    <name evidence="8" type="ORF">J2W39_003360</name>
</gene>
<reference evidence="8" key="1">
    <citation type="submission" date="2023-07" db="EMBL/GenBank/DDBJ databases">
        <title>Sorghum-associated microbial communities from plants grown in Nebraska, USA.</title>
        <authorList>
            <person name="Schachtman D."/>
        </authorList>
    </citation>
    <scope>NUCLEOTIDE SEQUENCE</scope>
    <source>
        <strain evidence="8">DS3315</strain>
    </source>
</reference>
<dbReference type="Pfam" id="PF07681">
    <property type="entry name" value="DoxX"/>
    <property type="match status" value="1"/>
</dbReference>
<evidence type="ECO:0000256" key="1">
    <source>
        <dbReference type="ARBA" id="ARBA00004651"/>
    </source>
</evidence>
<keyword evidence="3" id="KW-1003">Cell membrane</keyword>
<evidence type="ECO:0000313" key="9">
    <source>
        <dbReference type="Proteomes" id="UP001224845"/>
    </source>
</evidence>
<name>A0AAW8EH41_VARPD</name>
<dbReference type="PANTHER" id="PTHR33452:SF4">
    <property type="entry name" value="BLL4328 PROTEIN"/>
    <property type="match status" value="1"/>
</dbReference>
<accession>A0AAW8EH41</accession>
<evidence type="ECO:0000256" key="4">
    <source>
        <dbReference type="ARBA" id="ARBA00022692"/>
    </source>
</evidence>
<dbReference type="RefSeq" id="WP_038106979.1">
    <property type="nucleotide sequence ID" value="NZ_CAXUQE020000002.1"/>
</dbReference>
<dbReference type="EMBL" id="JAUSRV010000008">
    <property type="protein sequence ID" value="MDP9972118.1"/>
    <property type="molecule type" value="Genomic_DNA"/>
</dbReference>
<protein>
    <submittedName>
        <fullName evidence="8">Oxidoreductase</fullName>
    </submittedName>
</protein>
<evidence type="ECO:0000256" key="6">
    <source>
        <dbReference type="ARBA" id="ARBA00023136"/>
    </source>
</evidence>
<proteinExistence type="inferred from homology"/>
<evidence type="ECO:0000256" key="7">
    <source>
        <dbReference type="SAM" id="Phobius"/>
    </source>
</evidence>
<dbReference type="InterPro" id="IPR032808">
    <property type="entry name" value="DoxX"/>
</dbReference>
<keyword evidence="6 7" id="KW-0472">Membrane</keyword>
<feature type="transmembrane region" description="Helical" evidence="7">
    <location>
        <begin position="106"/>
        <end position="125"/>
    </location>
</feature>
<keyword evidence="4 7" id="KW-0812">Transmembrane</keyword>
<dbReference type="AlphaFoldDB" id="A0AAW8EH41"/>
<comment type="similarity">
    <text evidence="2">Belongs to the DoxX family.</text>
</comment>
<sequence length="144" mass="15166">MTIANTDRLVPPALSVLRIVSAYLLIQHGSAKLFGVPHVAFFDNLQLVSLLGAAGVLEFFGGILLLIGWFTRPVAFVLSGLLAFAYFIGHAPKGFVLAPSLNQGEAAVLFSFVFLFIAAAGADPWSIDAWRHRVPTTGGGAAAA</sequence>
<evidence type="ECO:0000256" key="5">
    <source>
        <dbReference type="ARBA" id="ARBA00022989"/>
    </source>
</evidence>